<dbReference type="CDD" id="cd06661">
    <property type="entry name" value="GGCT_like"/>
    <property type="match status" value="1"/>
</dbReference>
<feature type="compositionally biased region" description="Low complexity" evidence="5">
    <location>
        <begin position="146"/>
        <end position="167"/>
    </location>
</feature>
<dbReference type="PANTHER" id="PTHR12935">
    <property type="entry name" value="GAMMA-GLUTAMYLCYCLOTRANSFERASE"/>
    <property type="match status" value="1"/>
</dbReference>
<proteinExistence type="predicted"/>
<feature type="binding site" evidence="4">
    <location>
        <begin position="87"/>
        <end position="92"/>
    </location>
    <ligand>
        <name>substrate</name>
    </ligand>
</feature>
<keyword evidence="2" id="KW-0456">Lyase</keyword>
<evidence type="ECO:0000256" key="2">
    <source>
        <dbReference type="ARBA" id="ARBA00023239"/>
    </source>
</evidence>
<dbReference type="OrthoDB" id="2017317at2759"/>
<evidence type="ECO:0000256" key="5">
    <source>
        <dbReference type="SAM" id="MobiDB-lite"/>
    </source>
</evidence>
<evidence type="ECO:0000313" key="6">
    <source>
        <dbReference type="EMBL" id="GLC54371.1"/>
    </source>
</evidence>
<evidence type="ECO:0000256" key="4">
    <source>
        <dbReference type="PIRSR" id="PIRSR617939-2"/>
    </source>
</evidence>
<comment type="caution">
    <text evidence="6">The sequence shown here is derived from an EMBL/GenBank/DDBJ whole genome shotgun (WGS) entry which is preliminary data.</text>
</comment>
<feature type="region of interest" description="Disordered" evidence="5">
    <location>
        <begin position="310"/>
        <end position="336"/>
    </location>
</feature>
<dbReference type="EC" id="4.3.2.9" evidence="1"/>
<name>A0A9W6BLB1_9CHLO</name>
<organism evidence="6 7">
    <name type="scientific">Pleodorina starrii</name>
    <dbReference type="NCBI Taxonomy" id="330485"/>
    <lineage>
        <taxon>Eukaryota</taxon>
        <taxon>Viridiplantae</taxon>
        <taxon>Chlorophyta</taxon>
        <taxon>core chlorophytes</taxon>
        <taxon>Chlorophyceae</taxon>
        <taxon>CS clade</taxon>
        <taxon>Chlamydomonadales</taxon>
        <taxon>Volvocaceae</taxon>
        <taxon>Pleodorina</taxon>
    </lineage>
</organism>
<evidence type="ECO:0000256" key="3">
    <source>
        <dbReference type="PIRSR" id="PIRSR617939-1"/>
    </source>
</evidence>
<dbReference type="InterPro" id="IPR017939">
    <property type="entry name" value="G-Glutamylcylcotransferase"/>
</dbReference>
<reference evidence="6 7" key="1">
    <citation type="journal article" date="2023" name="Commun. Biol.">
        <title>Reorganization of the ancestral sex-determining regions during the evolution of trioecy in Pleodorina starrii.</title>
        <authorList>
            <person name="Takahashi K."/>
            <person name="Suzuki S."/>
            <person name="Kawai-Toyooka H."/>
            <person name="Yamamoto K."/>
            <person name="Hamaji T."/>
            <person name="Ootsuki R."/>
            <person name="Yamaguchi H."/>
            <person name="Kawachi M."/>
            <person name="Higashiyama T."/>
            <person name="Nozaki H."/>
        </authorList>
    </citation>
    <scope>NUCLEOTIDE SEQUENCE [LARGE SCALE GENOMIC DNA]</scope>
    <source>
        <strain evidence="6 7">NIES-4479</strain>
    </source>
</reference>
<dbReference type="EMBL" id="BRXU01000010">
    <property type="protein sequence ID" value="GLC54371.1"/>
    <property type="molecule type" value="Genomic_DNA"/>
</dbReference>
<protein>
    <recommendedName>
        <fullName evidence="1">gamma-glutamylcyclotransferase</fullName>
        <ecNumber evidence="1">4.3.2.9</ecNumber>
    </recommendedName>
</protein>
<dbReference type="InterPro" id="IPR013024">
    <property type="entry name" value="GGCT-like"/>
</dbReference>
<evidence type="ECO:0000256" key="1">
    <source>
        <dbReference type="ARBA" id="ARBA00012346"/>
    </source>
</evidence>
<feature type="region of interest" description="Disordered" evidence="5">
    <location>
        <begin position="141"/>
        <end position="170"/>
    </location>
</feature>
<dbReference type="Gene3D" id="3.10.490.10">
    <property type="entry name" value="Gamma-glutamyl cyclotransferase-like"/>
    <property type="match status" value="1"/>
</dbReference>
<gene>
    <name evidence="6" type="primary">PLEST005132</name>
    <name evidence="6" type="ORF">PLESTB_000856700</name>
</gene>
<keyword evidence="7" id="KW-1185">Reference proteome</keyword>
<dbReference type="Pfam" id="PF13772">
    <property type="entry name" value="AIG2_2"/>
    <property type="match status" value="1"/>
</dbReference>
<accession>A0A9W6BLB1</accession>
<feature type="active site" description="Proton acceptor" evidence="3">
    <location>
        <position position="193"/>
    </location>
</feature>
<evidence type="ECO:0000313" key="7">
    <source>
        <dbReference type="Proteomes" id="UP001165080"/>
    </source>
</evidence>
<dbReference type="PANTHER" id="PTHR12935:SF0">
    <property type="entry name" value="GAMMA-GLUTAMYLCYCLOTRANSFERASE"/>
    <property type="match status" value="1"/>
</dbReference>
<feature type="binding site" evidence="4">
    <location>
        <position position="242"/>
    </location>
    <ligand>
        <name>substrate</name>
    </ligand>
</feature>
<sequence>MQGLRCLEISRPQRTFNKQKKHEASLHCDTLNRNSRTITSRRLPNVWMGRNSERVHASASVTGPTATQTVQPQTAVESSFGPAGVWYFAYGSNMNPNTLKGRRQVNPLESRPAVLHGWKLSFRMLGLPYIEPGFGTIERVNGTEGGSAAAPWSRAAASSPSESGSSSRRWESEVHGVLHRISVKDWTQVMASEGVGAGKSGYRVVEVEVALYDGRRVRALTLEGQPPSLHSPSRPVAPSARYLNLLRDGARHYGVDPEYITYLDLLPSYDGSGWSAAVGRAAALAVAVPLALPLLPPVFLLRMARNRAREPNTTQAADGGGGGSDGAGGGAVADRSSAAEAASNAASTSAVEPLNVRGAAATAATQPAAATVTAATQPAAATVTAAMSVTSASTRGSAPPLDGGGGELPPQLLRPPLVLPAVASSYIRAVQYATWAVHDVLVATLPGSGSSSGAGGSNDKAQR</sequence>
<dbReference type="Proteomes" id="UP001165080">
    <property type="component" value="Unassembled WGS sequence"/>
</dbReference>
<feature type="compositionally biased region" description="Gly residues" evidence="5">
    <location>
        <begin position="318"/>
        <end position="331"/>
    </location>
</feature>
<dbReference type="AlphaFoldDB" id="A0A9W6BLB1"/>
<dbReference type="GO" id="GO:0003839">
    <property type="term" value="F:gamma-glutamylcyclotransferase activity"/>
    <property type="evidence" value="ECO:0007669"/>
    <property type="project" value="UniProtKB-EC"/>
</dbReference>